<gene>
    <name evidence="15" type="ORF">DWU98_00620</name>
</gene>
<comment type="caution">
    <text evidence="15">The sequence shown here is derived from an EMBL/GenBank/DDBJ whole genome shotgun (WGS) entry which is preliminary data.</text>
</comment>
<evidence type="ECO:0000256" key="6">
    <source>
        <dbReference type="ARBA" id="ARBA00022692"/>
    </source>
</evidence>
<organism evidence="15 16">
    <name type="scientific">Dyella monticola</name>
    <dbReference type="NCBI Taxonomy" id="1927958"/>
    <lineage>
        <taxon>Bacteria</taxon>
        <taxon>Pseudomonadati</taxon>
        <taxon>Pseudomonadota</taxon>
        <taxon>Gammaproteobacteria</taxon>
        <taxon>Lysobacterales</taxon>
        <taxon>Rhodanobacteraceae</taxon>
        <taxon>Dyella</taxon>
    </lineage>
</organism>
<evidence type="ECO:0000256" key="13">
    <source>
        <dbReference type="SAM" id="Phobius"/>
    </source>
</evidence>
<protein>
    <recommendedName>
        <fullName evidence="10">D-xylose-proton symporter</fullName>
    </recommendedName>
    <alternativeName>
        <fullName evidence="11">D-xylose transporter</fullName>
    </alternativeName>
</protein>
<evidence type="ECO:0000256" key="4">
    <source>
        <dbReference type="ARBA" id="ARBA00022475"/>
    </source>
</evidence>
<dbReference type="PANTHER" id="PTHR48023:SF4">
    <property type="entry name" value="D-XYLOSE-PROTON SYMPORTER-LIKE 2"/>
    <property type="match status" value="1"/>
</dbReference>
<feature type="transmembrane region" description="Helical" evidence="13">
    <location>
        <begin position="20"/>
        <end position="37"/>
    </location>
</feature>
<proteinExistence type="inferred from homology"/>
<dbReference type="InterPro" id="IPR005828">
    <property type="entry name" value="MFS_sugar_transport-like"/>
</dbReference>
<evidence type="ECO:0000256" key="7">
    <source>
        <dbReference type="ARBA" id="ARBA00022989"/>
    </source>
</evidence>
<comment type="similarity">
    <text evidence="2 12">Belongs to the major facilitator superfamily. Sugar transporter (TC 2.A.1.1) family.</text>
</comment>
<comment type="subcellular location">
    <subcellularLocation>
        <location evidence="1">Cell membrane</location>
        <topology evidence="1">Multi-pass membrane protein</topology>
    </subcellularLocation>
</comment>
<evidence type="ECO:0000313" key="15">
    <source>
        <dbReference type="EMBL" id="RDS84513.1"/>
    </source>
</evidence>
<dbReference type="InterPro" id="IPR047984">
    <property type="entry name" value="XylE-like"/>
</dbReference>
<evidence type="ECO:0000256" key="11">
    <source>
        <dbReference type="ARBA" id="ARBA00076792"/>
    </source>
</evidence>
<feature type="transmembrane region" description="Helical" evidence="13">
    <location>
        <begin position="90"/>
        <end position="109"/>
    </location>
</feature>
<dbReference type="InterPro" id="IPR050820">
    <property type="entry name" value="MFS_Sugar_Transporter"/>
</dbReference>
<evidence type="ECO:0000313" key="16">
    <source>
        <dbReference type="Proteomes" id="UP000254258"/>
    </source>
</evidence>
<dbReference type="CDD" id="cd17359">
    <property type="entry name" value="MFS_XylE_like"/>
    <property type="match status" value="1"/>
</dbReference>
<keyword evidence="6 13" id="KW-0812">Transmembrane</keyword>
<feature type="transmembrane region" description="Helical" evidence="13">
    <location>
        <begin position="443"/>
        <end position="460"/>
    </location>
</feature>
<dbReference type="FunFam" id="1.20.1250.20:FF:000122">
    <property type="entry name" value="D-xylose transporter XylE"/>
    <property type="match status" value="1"/>
</dbReference>
<feature type="transmembrane region" description="Helical" evidence="13">
    <location>
        <begin position="57"/>
        <end position="78"/>
    </location>
</feature>
<dbReference type="RefSeq" id="WP_115493546.1">
    <property type="nucleotide sequence ID" value="NZ_QRBE01000001.1"/>
</dbReference>
<reference evidence="15 16" key="1">
    <citation type="submission" date="2018-07" db="EMBL/GenBank/DDBJ databases">
        <title>Dyella monticola sp. nov. and Dyella psychrodurans sp. nov. isolated from monsoon evergreen broad-leaved forest soil of Dinghu Mountain, China.</title>
        <authorList>
            <person name="Gao Z."/>
            <person name="Qiu L."/>
        </authorList>
    </citation>
    <scope>NUCLEOTIDE SEQUENCE [LARGE SCALE GENOMIC DNA]</scope>
    <source>
        <strain evidence="15 16">4G-K06</strain>
    </source>
</reference>
<feature type="transmembrane region" description="Helical" evidence="13">
    <location>
        <begin position="414"/>
        <end position="437"/>
    </location>
</feature>
<name>A0A370X7X5_9GAMM</name>
<feature type="transmembrane region" description="Helical" evidence="13">
    <location>
        <begin position="190"/>
        <end position="209"/>
    </location>
</feature>
<dbReference type="Gene3D" id="1.20.1250.20">
    <property type="entry name" value="MFS general substrate transporter like domains"/>
    <property type="match status" value="2"/>
</dbReference>
<keyword evidence="5" id="KW-0762">Sugar transport</keyword>
<keyword evidence="4" id="KW-1003">Cell membrane</keyword>
<feature type="transmembrane region" description="Helical" evidence="13">
    <location>
        <begin position="309"/>
        <end position="331"/>
    </location>
</feature>
<accession>A0A370X7X5</accession>
<dbReference type="InterPro" id="IPR005829">
    <property type="entry name" value="Sugar_transporter_CS"/>
</dbReference>
<dbReference type="AlphaFoldDB" id="A0A370X7X5"/>
<dbReference type="PRINTS" id="PR00171">
    <property type="entry name" value="SUGRTRNSPORT"/>
</dbReference>
<dbReference type="EMBL" id="QRBE01000001">
    <property type="protein sequence ID" value="RDS84513.1"/>
    <property type="molecule type" value="Genomic_DNA"/>
</dbReference>
<dbReference type="PROSITE" id="PS50850">
    <property type="entry name" value="MFS"/>
    <property type="match status" value="1"/>
</dbReference>
<feature type="transmembrane region" description="Helical" evidence="13">
    <location>
        <begin position="115"/>
        <end position="136"/>
    </location>
</feature>
<dbReference type="Pfam" id="PF00083">
    <property type="entry name" value="Sugar_tr"/>
    <property type="match status" value="1"/>
</dbReference>
<feature type="transmembrane region" description="Helical" evidence="13">
    <location>
        <begin position="272"/>
        <end position="297"/>
    </location>
</feature>
<dbReference type="SUPFAM" id="SSF103473">
    <property type="entry name" value="MFS general substrate transporter"/>
    <property type="match status" value="1"/>
</dbReference>
<evidence type="ECO:0000256" key="9">
    <source>
        <dbReference type="ARBA" id="ARBA00050593"/>
    </source>
</evidence>
<keyword evidence="7 13" id="KW-1133">Transmembrane helix</keyword>
<feature type="domain" description="Major facilitator superfamily (MFS) profile" evidence="14">
    <location>
        <begin position="24"/>
        <end position="468"/>
    </location>
</feature>
<dbReference type="OrthoDB" id="5368493at2"/>
<keyword evidence="16" id="KW-1185">Reference proteome</keyword>
<dbReference type="GO" id="GO:0005886">
    <property type="term" value="C:plasma membrane"/>
    <property type="evidence" value="ECO:0007669"/>
    <property type="project" value="UniProtKB-SubCell"/>
</dbReference>
<dbReference type="PROSITE" id="PS00216">
    <property type="entry name" value="SUGAR_TRANSPORT_1"/>
    <property type="match status" value="2"/>
</dbReference>
<dbReference type="Proteomes" id="UP000254258">
    <property type="component" value="Unassembled WGS sequence"/>
</dbReference>
<dbReference type="NCBIfam" id="TIGR00879">
    <property type="entry name" value="SP"/>
    <property type="match status" value="1"/>
</dbReference>
<dbReference type="PANTHER" id="PTHR48023">
    <property type="entry name" value="D-XYLOSE-PROTON SYMPORTER-LIKE 2"/>
    <property type="match status" value="1"/>
</dbReference>
<dbReference type="InterPro" id="IPR036259">
    <property type="entry name" value="MFS_trans_sf"/>
</dbReference>
<dbReference type="GO" id="GO:0022857">
    <property type="term" value="F:transmembrane transporter activity"/>
    <property type="evidence" value="ECO:0007669"/>
    <property type="project" value="InterPro"/>
</dbReference>
<evidence type="ECO:0000256" key="12">
    <source>
        <dbReference type="RuleBase" id="RU003346"/>
    </source>
</evidence>
<comment type="catalytic activity">
    <reaction evidence="9">
        <text>D-xylose(in) + H(+)(in) = D-xylose(out) + H(+)(out)</text>
        <dbReference type="Rhea" id="RHEA:28959"/>
        <dbReference type="ChEBI" id="CHEBI:15378"/>
        <dbReference type="ChEBI" id="CHEBI:53455"/>
    </reaction>
    <physiologicalReaction direction="right-to-left" evidence="9">
        <dbReference type="Rhea" id="RHEA:28961"/>
    </physiologicalReaction>
</comment>
<sequence length="477" mass="50807">MNDVLLESTLPAQREENTRFIVKISGVATLGGFLFGFDSGVINGTVEGLKTAFQSSSSGVGFEVASMLLGCALGAFFAGRVSDYWGRRSVLIISSVLFLLSALGAGAAHAAWFFIFARVTGGFAVGAASVIAPAYIAEVAPARYRGRLATVQQIAIIGGLFCAFLSNYLLAKAAGASTGSLWLGQSAWRWMFWMQVLPSSLFFTSLLFIPESPRYLVVRKREREASAVLSRLYGQGEALIKLTEISASLAQDRHRPQLSDLLDKVSGKIRPIVWVGIGLAAFQQLVGINVVFYYGAVLWQAVGFSESDALLINVLSGALSIGACLIAVMLIDRIGRKPLLWVGSLGMAITLTLVTFAFANGGLDASGKLALSPSMGTLALVAANAYVVFFNMSWGPVMWVMLGEMFPNQIRGSGLAVAGAAQWTSNFAITVTFPILLTGIGLAGAYGLYAAAAIISVFFVRRCVHETRGKELEEMEG</sequence>
<evidence type="ECO:0000259" key="14">
    <source>
        <dbReference type="PROSITE" id="PS50850"/>
    </source>
</evidence>
<dbReference type="InterPro" id="IPR020846">
    <property type="entry name" value="MFS_dom"/>
</dbReference>
<evidence type="ECO:0000256" key="10">
    <source>
        <dbReference type="ARBA" id="ARBA00070440"/>
    </source>
</evidence>
<evidence type="ECO:0000256" key="3">
    <source>
        <dbReference type="ARBA" id="ARBA00022448"/>
    </source>
</evidence>
<evidence type="ECO:0000256" key="8">
    <source>
        <dbReference type="ARBA" id="ARBA00023136"/>
    </source>
</evidence>
<evidence type="ECO:0000256" key="1">
    <source>
        <dbReference type="ARBA" id="ARBA00004651"/>
    </source>
</evidence>
<keyword evidence="8 13" id="KW-0472">Membrane</keyword>
<feature type="transmembrane region" description="Helical" evidence="13">
    <location>
        <begin position="148"/>
        <end position="170"/>
    </location>
</feature>
<evidence type="ECO:0000256" key="5">
    <source>
        <dbReference type="ARBA" id="ARBA00022597"/>
    </source>
</evidence>
<feature type="transmembrane region" description="Helical" evidence="13">
    <location>
        <begin position="338"/>
        <end position="359"/>
    </location>
</feature>
<feature type="transmembrane region" description="Helical" evidence="13">
    <location>
        <begin position="379"/>
        <end position="402"/>
    </location>
</feature>
<keyword evidence="3 12" id="KW-0813">Transport</keyword>
<dbReference type="InterPro" id="IPR003663">
    <property type="entry name" value="Sugar/inositol_transpt"/>
</dbReference>
<evidence type="ECO:0000256" key="2">
    <source>
        <dbReference type="ARBA" id="ARBA00010992"/>
    </source>
</evidence>